<reference evidence="1" key="1">
    <citation type="submission" date="2016-02" db="EMBL/GenBank/DDBJ databases">
        <title>Draft Genome Sequence of Sporotomaculum syntrophicum Strain FB, a Syntrophic Benzoate Degrader.</title>
        <authorList>
            <person name="Nobu M.K."/>
            <person name="Narihiro T."/>
            <person name="Qiu Y.-L."/>
            <person name="Ohashi A."/>
            <person name="Liu W.-T."/>
            <person name="Yuji S."/>
        </authorList>
    </citation>
    <scope>NUCLEOTIDE SEQUENCE</scope>
    <source>
        <strain evidence="1">FB</strain>
    </source>
</reference>
<dbReference type="InterPro" id="IPR009706">
    <property type="entry name" value="DUF1287"/>
</dbReference>
<gene>
    <name evidence="1" type="ORF">SPSYN_01708</name>
</gene>
<dbReference type="Pfam" id="PF06940">
    <property type="entry name" value="DUF1287"/>
    <property type="match status" value="1"/>
</dbReference>
<accession>A0A9D2WR31</accession>
<evidence type="ECO:0008006" key="3">
    <source>
        <dbReference type="Google" id="ProtNLM"/>
    </source>
</evidence>
<comment type="caution">
    <text evidence="1">The sequence shown here is derived from an EMBL/GenBank/DDBJ whole genome shotgun (WGS) entry which is preliminary data.</text>
</comment>
<dbReference type="AlphaFoldDB" id="A0A9D2WR31"/>
<dbReference type="EMBL" id="LSRS01000003">
    <property type="protein sequence ID" value="KAF1085565.1"/>
    <property type="molecule type" value="Genomic_DNA"/>
</dbReference>
<keyword evidence="2" id="KW-1185">Reference proteome</keyword>
<organism evidence="1 2">
    <name type="scientific">Sporotomaculum syntrophicum</name>
    <dbReference type="NCBI Taxonomy" id="182264"/>
    <lineage>
        <taxon>Bacteria</taxon>
        <taxon>Bacillati</taxon>
        <taxon>Bacillota</taxon>
        <taxon>Clostridia</taxon>
        <taxon>Eubacteriales</taxon>
        <taxon>Desulfallaceae</taxon>
        <taxon>Sporotomaculum</taxon>
    </lineage>
</organism>
<evidence type="ECO:0000313" key="2">
    <source>
        <dbReference type="Proteomes" id="UP000798488"/>
    </source>
</evidence>
<name>A0A9D2WR31_9FIRM</name>
<protein>
    <recommendedName>
        <fullName evidence="3">DUF1287 domain-containing protein</fullName>
    </recommendedName>
</protein>
<dbReference type="Proteomes" id="UP000798488">
    <property type="component" value="Unassembled WGS sequence"/>
</dbReference>
<evidence type="ECO:0000313" key="1">
    <source>
        <dbReference type="EMBL" id="KAF1085565.1"/>
    </source>
</evidence>
<sequence length="246" mass="27675">MMLKKYYGQLRFAGRLDVVVKHAGLYGLLLALIWLTAGCANGQQLQGQTGSLPVKPSGPSPVEKITPAERNVYDWVVIGAREEVARGVIYDASYRQVKYPGGDVPPESGACTDVVIRAFRFAGIDLQQLIHEDMRENFELYPQLWGLPGPDTNIDHRRVPNQMKFFARHGQALPLLVQGEDLLTWQWGDVVYWRFANGLEHCGIISDRKNLHGVPLAIHNAGVAREEDCLTRWEITGHFRYPPVSE</sequence>
<proteinExistence type="predicted"/>